<feature type="domain" description="Calcineurin-like phosphoesterase" evidence="5">
    <location>
        <begin position="34"/>
        <end position="223"/>
    </location>
</feature>
<dbReference type="Pfam" id="PF00149">
    <property type="entry name" value="Metallophos"/>
    <property type="match status" value="1"/>
</dbReference>
<dbReference type="PANTHER" id="PTHR42988">
    <property type="entry name" value="PHOSPHOHYDROLASE"/>
    <property type="match status" value="1"/>
</dbReference>
<reference evidence="7" key="1">
    <citation type="submission" date="2016-10" db="EMBL/GenBank/DDBJ databases">
        <authorList>
            <person name="Varghese N."/>
            <person name="Submissions S."/>
        </authorList>
    </citation>
    <scope>NUCLEOTIDE SEQUENCE [LARGE SCALE GENOMIC DNA]</scope>
    <source>
        <strain evidence="7">DSM 173</strain>
    </source>
</reference>
<evidence type="ECO:0000256" key="3">
    <source>
        <dbReference type="ARBA" id="ARBA00023004"/>
    </source>
</evidence>
<evidence type="ECO:0000256" key="2">
    <source>
        <dbReference type="ARBA" id="ARBA00022801"/>
    </source>
</evidence>
<dbReference type="SUPFAM" id="SSF56300">
    <property type="entry name" value="Metallo-dependent phosphatases"/>
    <property type="match status" value="1"/>
</dbReference>
<comment type="similarity">
    <text evidence="4">Belongs to the cyclic nucleotide phosphodiesterase class-III family.</text>
</comment>
<protein>
    <submittedName>
        <fullName evidence="6">Icc protein</fullName>
    </submittedName>
</protein>
<dbReference type="EMBL" id="FNOW01000008">
    <property type="protein sequence ID" value="SDX63306.1"/>
    <property type="molecule type" value="Genomic_DNA"/>
</dbReference>
<dbReference type="InterPro" id="IPR029052">
    <property type="entry name" value="Metallo-depent_PP-like"/>
</dbReference>
<keyword evidence="2" id="KW-0378">Hydrolase</keyword>
<name>A0A1H3DAC2_ALLWA</name>
<gene>
    <name evidence="6" type="ORF">SAMN05421644_10841</name>
</gene>
<proteinExistence type="inferred from homology"/>
<evidence type="ECO:0000256" key="1">
    <source>
        <dbReference type="ARBA" id="ARBA00022723"/>
    </source>
</evidence>
<evidence type="ECO:0000313" key="6">
    <source>
        <dbReference type="EMBL" id="SDX63306.1"/>
    </source>
</evidence>
<sequence length="292" mass="31826">MPHHPQLFRRSRCAMRPTIPRPFQVNAEDSAMPLRLIQLSDLHLFGDPSATLLGITTRQSFEAVLSLALAQPDPPQALILSGDLVQDASAAGYRYLRERLKRTEIPHYCIAGNHDLPALLTEHLGAAGLGAVALRRLAGWNLIFLDSSAAEQVSGVLTPTQLEQLAALLAAETAPALICLHHHPLSIGSTWMDQIGVSNGAALLALCERHPQVKAVLFGHVHQAFAEQRGSCWFLGAPATCFQFKPRSVNFALDDQPPGYRELTLYPDGQVRTRIVRLSAYAEIPLPQAGGY</sequence>
<evidence type="ECO:0000259" key="5">
    <source>
        <dbReference type="Pfam" id="PF00149"/>
    </source>
</evidence>
<keyword evidence="7" id="KW-1185">Reference proteome</keyword>
<organism evidence="6 7">
    <name type="scientific">Allochromatium warmingii</name>
    <name type="common">Chromatium warmingii</name>
    <dbReference type="NCBI Taxonomy" id="61595"/>
    <lineage>
        <taxon>Bacteria</taxon>
        <taxon>Pseudomonadati</taxon>
        <taxon>Pseudomonadota</taxon>
        <taxon>Gammaproteobacteria</taxon>
        <taxon>Chromatiales</taxon>
        <taxon>Chromatiaceae</taxon>
        <taxon>Allochromatium</taxon>
    </lineage>
</organism>
<dbReference type="GO" id="GO:0046872">
    <property type="term" value="F:metal ion binding"/>
    <property type="evidence" value="ECO:0007669"/>
    <property type="project" value="UniProtKB-KW"/>
</dbReference>
<dbReference type="Gene3D" id="3.60.21.10">
    <property type="match status" value="1"/>
</dbReference>
<dbReference type="STRING" id="61595.SAMN05421644_10841"/>
<dbReference type="InterPro" id="IPR050884">
    <property type="entry name" value="CNP_phosphodiesterase-III"/>
</dbReference>
<dbReference type="AlphaFoldDB" id="A0A1H3DAC2"/>
<dbReference type="GO" id="GO:0016787">
    <property type="term" value="F:hydrolase activity"/>
    <property type="evidence" value="ECO:0007669"/>
    <property type="project" value="UniProtKB-KW"/>
</dbReference>
<accession>A0A1H3DAC2</accession>
<evidence type="ECO:0000313" key="7">
    <source>
        <dbReference type="Proteomes" id="UP000198672"/>
    </source>
</evidence>
<evidence type="ECO:0000256" key="4">
    <source>
        <dbReference type="ARBA" id="ARBA00025742"/>
    </source>
</evidence>
<keyword evidence="1" id="KW-0479">Metal-binding</keyword>
<dbReference type="PANTHER" id="PTHR42988:SF2">
    <property type="entry name" value="CYCLIC NUCLEOTIDE PHOSPHODIESTERASE CBUA0032-RELATED"/>
    <property type="match status" value="1"/>
</dbReference>
<dbReference type="Proteomes" id="UP000198672">
    <property type="component" value="Unassembled WGS sequence"/>
</dbReference>
<keyword evidence="3" id="KW-0408">Iron</keyword>
<dbReference type="InterPro" id="IPR004843">
    <property type="entry name" value="Calcineurin-like_PHP"/>
</dbReference>